<evidence type="ECO:0000313" key="1">
    <source>
        <dbReference type="EMBL" id="GFY90740.1"/>
    </source>
</evidence>
<comment type="caution">
    <text evidence="1">The sequence shown here is derived from an EMBL/GenBank/DDBJ whole genome shotgun (WGS) entry which is preliminary data.</text>
</comment>
<dbReference type="OrthoDB" id="1740661at2759"/>
<dbReference type="EMBL" id="BJWL01000007">
    <property type="protein sequence ID" value="GFY90740.1"/>
    <property type="molecule type" value="Genomic_DNA"/>
</dbReference>
<reference evidence="1 2" key="1">
    <citation type="submission" date="2019-07" db="EMBL/GenBank/DDBJ databases">
        <title>De Novo Assembly of kiwifruit Actinidia rufa.</title>
        <authorList>
            <person name="Sugita-Konishi S."/>
            <person name="Sato K."/>
            <person name="Mori E."/>
            <person name="Abe Y."/>
            <person name="Kisaki G."/>
            <person name="Hamano K."/>
            <person name="Suezawa K."/>
            <person name="Otani M."/>
            <person name="Fukuda T."/>
            <person name="Manabe T."/>
            <person name="Gomi K."/>
            <person name="Tabuchi M."/>
            <person name="Akimitsu K."/>
            <person name="Kataoka I."/>
        </authorList>
    </citation>
    <scope>NUCLEOTIDE SEQUENCE [LARGE SCALE GENOMIC DNA]</scope>
    <source>
        <strain evidence="2">cv. Fuchu</strain>
    </source>
</reference>
<organism evidence="1 2">
    <name type="scientific">Actinidia rufa</name>
    <dbReference type="NCBI Taxonomy" id="165716"/>
    <lineage>
        <taxon>Eukaryota</taxon>
        <taxon>Viridiplantae</taxon>
        <taxon>Streptophyta</taxon>
        <taxon>Embryophyta</taxon>
        <taxon>Tracheophyta</taxon>
        <taxon>Spermatophyta</taxon>
        <taxon>Magnoliopsida</taxon>
        <taxon>eudicotyledons</taxon>
        <taxon>Gunneridae</taxon>
        <taxon>Pentapetalae</taxon>
        <taxon>asterids</taxon>
        <taxon>Ericales</taxon>
        <taxon>Actinidiaceae</taxon>
        <taxon>Actinidia</taxon>
    </lineage>
</organism>
<evidence type="ECO:0000313" key="2">
    <source>
        <dbReference type="Proteomes" id="UP000585474"/>
    </source>
</evidence>
<sequence length="158" mass="16535">MFLSLILTENVATPPPMSSPIRIVPGCFTASTSSMEKSSPPQMFGPAHRVYAVQITDESDGVDHRQAGRGRVPHILVERLGGSDTQSLRTSFWARDVKAWNSGGRSEVVVEMAMTGAVMVAAAAAVTATTEADGSGCVIGGWEGTGRSTLVKLSGDTP</sequence>
<accession>A0A7J0EWH1</accession>
<protein>
    <submittedName>
        <fullName evidence="1">Uncharacterized protein</fullName>
    </submittedName>
</protein>
<dbReference type="AlphaFoldDB" id="A0A7J0EWH1"/>
<proteinExistence type="predicted"/>
<dbReference type="Proteomes" id="UP000585474">
    <property type="component" value="Unassembled WGS sequence"/>
</dbReference>
<keyword evidence="2" id="KW-1185">Reference proteome</keyword>
<name>A0A7J0EWH1_9ERIC</name>
<gene>
    <name evidence="1" type="ORF">Acr_07g0009370</name>
</gene>